<comment type="caution">
    <text evidence="2">The sequence shown here is derived from an EMBL/GenBank/DDBJ whole genome shotgun (WGS) entry which is preliminary data.</text>
</comment>
<dbReference type="AlphaFoldDB" id="A0A6L2P7P6"/>
<feature type="coiled-coil region" evidence="1">
    <location>
        <begin position="51"/>
        <end position="92"/>
    </location>
</feature>
<dbReference type="InParanoid" id="A0A6L2P7P6"/>
<evidence type="ECO:0000313" key="3">
    <source>
        <dbReference type="Proteomes" id="UP000502823"/>
    </source>
</evidence>
<accession>A0A6L2P7P6</accession>
<dbReference type="EMBL" id="BLKM01003281">
    <property type="protein sequence ID" value="GFG28204.1"/>
    <property type="molecule type" value="Genomic_DNA"/>
</dbReference>
<gene>
    <name evidence="2" type="ORF">Cfor_07848</name>
</gene>
<keyword evidence="1" id="KW-0175">Coiled coil</keyword>
<evidence type="ECO:0000256" key="1">
    <source>
        <dbReference type="SAM" id="Coils"/>
    </source>
</evidence>
<organism evidence="2 3">
    <name type="scientific">Coptotermes formosanus</name>
    <name type="common">Formosan subterranean termite</name>
    <dbReference type="NCBI Taxonomy" id="36987"/>
    <lineage>
        <taxon>Eukaryota</taxon>
        <taxon>Metazoa</taxon>
        <taxon>Ecdysozoa</taxon>
        <taxon>Arthropoda</taxon>
        <taxon>Hexapoda</taxon>
        <taxon>Insecta</taxon>
        <taxon>Pterygota</taxon>
        <taxon>Neoptera</taxon>
        <taxon>Polyneoptera</taxon>
        <taxon>Dictyoptera</taxon>
        <taxon>Blattodea</taxon>
        <taxon>Blattoidea</taxon>
        <taxon>Termitoidae</taxon>
        <taxon>Rhinotermitidae</taxon>
        <taxon>Coptotermes</taxon>
    </lineage>
</organism>
<name>A0A6L2P7P6_COPFO</name>
<evidence type="ECO:0000313" key="2">
    <source>
        <dbReference type="EMBL" id="GFG28204.1"/>
    </source>
</evidence>
<keyword evidence="3" id="KW-1185">Reference proteome</keyword>
<proteinExistence type="predicted"/>
<sequence>MLSLLLLLLFLFLLLLLLLLCCVYKHLSKAMKFFTLVWETIFYIPEREHEIKVLGERLKEMQRSNVNLVKELDELRERETRLQEDMECEREAESVMEQQLCNLWMVPTMFYISSEVEQDSCETIPVFICLPDES</sequence>
<dbReference type="Proteomes" id="UP000502823">
    <property type="component" value="Unassembled WGS sequence"/>
</dbReference>
<reference evidence="3" key="1">
    <citation type="submission" date="2020-01" db="EMBL/GenBank/DDBJ databases">
        <title>Draft genome sequence of the Termite Coptotermes fromosanus.</title>
        <authorList>
            <person name="Itakura S."/>
            <person name="Yosikawa Y."/>
            <person name="Umezawa K."/>
        </authorList>
    </citation>
    <scope>NUCLEOTIDE SEQUENCE [LARGE SCALE GENOMIC DNA]</scope>
</reference>
<protein>
    <submittedName>
        <fullName evidence="2">Uncharacterized protein</fullName>
    </submittedName>
</protein>